<protein>
    <recommendedName>
        <fullName evidence="5">Lipoprotein</fullName>
    </recommendedName>
</protein>
<organism evidence="3 4">
    <name type="scientific">Kribbella antibiotica</name>
    <dbReference type="NCBI Taxonomy" id="190195"/>
    <lineage>
        <taxon>Bacteria</taxon>
        <taxon>Bacillati</taxon>
        <taxon>Actinomycetota</taxon>
        <taxon>Actinomycetes</taxon>
        <taxon>Propionibacteriales</taxon>
        <taxon>Kribbellaceae</taxon>
        <taxon>Kribbella</taxon>
    </lineage>
</organism>
<dbReference type="AlphaFoldDB" id="A0A4R4Z4L2"/>
<evidence type="ECO:0000313" key="4">
    <source>
        <dbReference type="Proteomes" id="UP000295124"/>
    </source>
</evidence>
<dbReference type="RefSeq" id="WP_132173328.1">
    <property type="nucleotide sequence ID" value="NZ_SMKX01000111.1"/>
</dbReference>
<keyword evidence="2" id="KW-0732">Signal</keyword>
<name>A0A4R4Z4L2_9ACTN</name>
<gene>
    <name evidence="3" type="ORF">E1263_29740</name>
</gene>
<proteinExistence type="predicted"/>
<evidence type="ECO:0000256" key="1">
    <source>
        <dbReference type="SAM" id="MobiDB-lite"/>
    </source>
</evidence>
<accession>A0A4R4Z4L2</accession>
<reference evidence="3 4" key="1">
    <citation type="submission" date="2019-03" db="EMBL/GenBank/DDBJ databases">
        <title>Draft genome sequences of novel Actinobacteria.</title>
        <authorList>
            <person name="Sahin N."/>
            <person name="Ay H."/>
            <person name="Saygin H."/>
        </authorList>
    </citation>
    <scope>NUCLEOTIDE SEQUENCE [LARGE SCALE GENOMIC DNA]</scope>
    <source>
        <strain evidence="3 4">JCM 13523</strain>
    </source>
</reference>
<dbReference type="Proteomes" id="UP000295124">
    <property type="component" value="Unassembled WGS sequence"/>
</dbReference>
<dbReference type="EMBL" id="SMKX01000111">
    <property type="protein sequence ID" value="TDD51879.1"/>
    <property type="molecule type" value="Genomic_DNA"/>
</dbReference>
<evidence type="ECO:0000256" key="2">
    <source>
        <dbReference type="SAM" id="SignalP"/>
    </source>
</evidence>
<feature type="chain" id="PRO_5020657453" description="Lipoprotein" evidence="2">
    <location>
        <begin position="23"/>
        <end position="185"/>
    </location>
</feature>
<sequence length="185" mass="19297">MFRRLTTTAALVGIAAALTACGADNPKPQPVTSSGSSSSSATPEGDAKAAGEAAIAAYRHYIEVADNMAKSGGTKTADLPSIAAEDGLTALNELAADYRTRKVKATGPTEIRWTKVISVEDPVAGKITGVYLHACLDTTTTAFVNAEGKAIRGAGTITKYLDQRSLDLVDNQWKVVDGYDQADDC</sequence>
<comment type="caution">
    <text evidence="3">The sequence shown here is derived from an EMBL/GenBank/DDBJ whole genome shotgun (WGS) entry which is preliminary data.</text>
</comment>
<dbReference type="PROSITE" id="PS51257">
    <property type="entry name" value="PROKAR_LIPOPROTEIN"/>
    <property type="match status" value="1"/>
</dbReference>
<evidence type="ECO:0000313" key="3">
    <source>
        <dbReference type="EMBL" id="TDD51879.1"/>
    </source>
</evidence>
<evidence type="ECO:0008006" key="5">
    <source>
        <dbReference type="Google" id="ProtNLM"/>
    </source>
</evidence>
<feature type="region of interest" description="Disordered" evidence="1">
    <location>
        <begin position="23"/>
        <end position="46"/>
    </location>
</feature>
<keyword evidence="4" id="KW-1185">Reference proteome</keyword>
<feature type="signal peptide" evidence="2">
    <location>
        <begin position="1"/>
        <end position="22"/>
    </location>
</feature>